<reference evidence="1 2" key="1">
    <citation type="submission" date="2020-08" db="EMBL/GenBank/DDBJ databases">
        <authorList>
            <person name="Liu C."/>
            <person name="Sun Q."/>
        </authorList>
    </citation>
    <scope>NUCLEOTIDE SEQUENCE [LARGE SCALE GENOMIC DNA]</scope>
    <source>
        <strain evidence="1 2">NSJ-45</strain>
    </source>
</reference>
<protein>
    <submittedName>
        <fullName evidence="1">Uncharacterized protein</fullName>
    </submittedName>
</protein>
<organism evidence="1 2">
    <name type="scientific">Paeniclostridium hominis</name>
    <dbReference type="NCBI Taxonomy" id="2764329"/>
    <lineage>
        <taxon>Bacteria</taxon>
        <taxon>Bacillati</taxon>
        <taxon>Bacillota</taxon>
        <taxon>Clostridia</taxon>
        <taxon>Peptostreptococcales</taxon>
        <taxon>Peptostreptococcaceae</taxon>
        <taxon>Paeniclostridium</taxon>
    </lineage>
</organism>
<evidence type="ECO:0000313" key="1">
    <source>
        <dbReference type="EMBL" id="MBC6005020.1"/>
    </source>
</evidence>
<dbReference type="Proteomes" id="UP000611796">
    <property type="component" value="Unassembled WGS sequence"/>
</dbReference>
<gene>
    <name evidence="1" type="ORF">H8891_14615</name>
</gene>
<proteinExistence type="predicted"/>
<name>A0ABR7K7F1_9FIRM</name>
<keyword evidence="2" id="KW-1185">Reference proteome</keyword>
<sequence>MKNKSELNRVQQMLENKEIEIKANTLDKYIAFQEFKRDLGIDKLWKVVKTEYTPSFMKDTVLLDMLVKSFKNKFDNLYKNELDKYLVNHITFNIQSNNIEHEQLA</sequence>
<comment type="caution">
    <text evidence="1">The sequence shown here is derived from an EMBL/GenBank/DDBJ whole genome shotgun (WGS) entry which is preliminary data.</text>
</comment>
<dbReference type="RefSeq" id="WP_187006975.1">
    <property type="nucleotide sequence ID" value="NZ_JACRWD010000014.1"/>
</dbReference>
<accession>A0ABR7K7F1</accession>
<dbReference type="EMBL" id="JACRWD010000014">
    <property type="protein sequence ID" value="MBC6005020.1"/>
    <property type="molecule type" value="Genomic_DNA"/>
</dbReference>
<evidence type="ECO:0000313" key="2">
    <source>
        <dbReference type="Proteomes" id="UP000611796"/>
    </source>
</evidence>